<evidence type="ECO:0000313" key="2">
    <source>
        <dbReference type="Proteomes" id="UP000237105"/>
    </source>
</evidence>
<protein>
    <submittedName>
        <fullName evidence="1">Uncharacterized protein</fullName>
    </submittedName>
</protein>
<evidence type="ECO:0000313" key="1">
    <source>
        <dbReference type="EMBL" id="PON64728.1"/>
    </source>
</evidence>
<keyword evidence="2" id="KW-1185">Reference proteome</keyword>
<reference evidence="2" key="1">
    <citation type="submission" date="2016-06" db="EMBL/GenBank/DDBJ databases">
        <title>Parallel loss of symbiosis genes in relatives of nitrogen-fixing non-legume Parasponia.</title>
        <authorList>
            <person name="Van Velzen R."/>
            <person name="Holmer R."/>
            <person name="Bu F."/>
            <person name="Rutten L."/>
            <person name="Van Zeijl A."/>
            <person name="Liu W."/>
            <person name="Santuari L."/>
            <person name="Cao Q."/>
            <person name="Sharma T."/>
            <person name="Shen D."/>
            <person name="Roswanjaya Y."/>
            <person name="Wardhani T."/>
            <person name="Kalhor M.S."/>
            <person name="Jansen J."/>
            <person name="Van den Hoogen J."/>
            <person name="Gungor B."/>
            <person name="Hartog M."/>
            <person name="Hontelez J."/>
            <person name="Verver J."/>
            <person name="Yang W.-C."/>
            <person name="Schijlen E."/>
            <person name="Repin R."/>
            <person name="Schilthuizen M."/>
            <person name="Schranz E."/>
            <person name="Heidstra R."/>
            <person name="Miyata K."/>
            <person name="Fedorova E."/>
            <person name="Kohlen W."/>
            <person name="Bisseling T."/>
            <person name="Smit S."/>
            <person name="Geurts R."/>
        </authorList>
    </citation>
    <scope>NUCLEOTIDE SEQUENCE [LARGE SCALE GENOMIC DNA]</scope>
    <source>
        <strain evidence="2">cv. WU1-14</strain>
    </source>
</reference>
<gene>
    <name evidence="1" type="ORF">PanWU01x14_122030</name>
</gene>
<sequence>MLNGWDENNLDLPRAHHFVPPDMTQKHKMVEIRTTQLQSQAFSSISNSLTQSAPPCIDETLIADEVSGIRRR</sequence>
<dbReference type="AlphaFoldDB" id="A0A2P5CUJ3"/>
<dbReference type="Proteomes" id="UP000237105">
    <property type="component" value="Unassembled WGS sequence"/>
</dbReference>
<proteinExistence type="predicted"/>
<organism evidence="1 2">
    <name type="scientific">Parasponia andersonii</name>
    <name type="common">Sponia andersonii</name>
    <dbReference type="NCBI Taxonomy" id="3476"/>
    <lineage>
        <taxon>Eukaryota</taxon>
        <taxon>Viridiplantae</taxon>
        <taxon>Streptophyta</taxon>
        <taxon>Embryophyta</taxon>
        <taxon>Tracheophyta</taxon>
        <taxon>Spermatophyta</taxon>
        <taxon>Magnoliopsida</taxon>
        <taxon>eudicotyledons</taxon>
        <taxon>Gunneridae</taxon>
        <taxon>Pentapetalae</taxon>
        <taxon>rosids</taxon>
        <taxon>fabids</taxon>
        <taxon>Rosales</taxon>
        <taxon>Cannabaceae</taxon>
        <taxon>Parasponia</taxon>
    </lineage>
</organism>
<accession>A0A2P5CUJ3</accession>
<name>A0A2P5CUJ3_PARAD</name>
<dbReference type="EMBL" id="JXTB01000093">
    <property type="protein sequence ID" value="PON64728.1"/>
    <property type="molecule type" value="Genomic_DNA"/>
</dbReference>
<comment type="caution">
    <text evidence="1">The sequence shown here is derived from an EMBL/GenBank/DDBJ whole genome shotgun (WGS) entry which is preliminary data.</text>
</comment>